<accession>A0ACA9UI98</accession>
<keyword evidence="2" id="KW-1185">Reference proteome</keyword>
<dbReference type="Proteomes" id="UP000836387">
    <property type="component" value="Unassembled WGS sequence"/>
</dbReference>
<name>A0ACA9UI98_BIOOC</name>
<proteinExistence type="predicted"/>
<protein>
    <submittedName>
        <fullName evidence="1">Uncharacterized protein</fullName>
    </submittedName>
</protein>
<gene>
    <name evidence="1" type="ORF">CRV2_00016176</name>
</gene>
<reference evidence="1" key="2">
    <citation type="submission" date="2021-10" db="EMBL/GenBank/DDBJ databases">
        <authorList>
            <person name="Piombo E."/>
        </authorList>
    </citation>
    <scope>NUCLEOTIDE SEQUENCE</scope>
</reference>
<comment type="caution">
    <text evidence="1">The sequence shown here is derived from an EMBL/GenBank/DDBJ whole genome shotgun (WGS) entry which is preliminary data.</text>
</comment>
<sequence>MWCYDKGHRLSCVRTVYERRAVTQSTNKLCIDESLGLLMWMLSDIHILTLKHATGDVEVSTATGKKEKVQAESLPTIDRDSATTPEPLAQSAMRDNIDTASLAKMTTLSSHKATDPAINVNEMFCDVCLAMLSTSGLFKDGSLWDQRPLEEVLKNVDPSVKKRKRQPKAETEIKGVEENDKGGQMETSVHLNSEIL</sequence>
<evidence type="ECO:0000313" key="2">
    <source>
        <dbReference type="Proteomes" id="UP000836387"/>
    </source>
</evidence>
<organism evidence="1 2">
    <name type="scientific">Clonostachys rosea f. rosea IK726</name>
    <dbReference type="NCBI Taxonomy" id="1349383"/>
    <lineage>
        <taxon>Eukaryota</taxon>
        <taxon>Fungi</taxon>
        <taxon>Dikarya</taxon>
        <taxon>Ascomycota</taxon>
        <taxon>Pezizomycotina</taxon>
        <taxon>Sordariomycetes</taxon>
        <taxon>Hypocreomycetidae</taxon>
        <taxon>Hypocreales</taxon>
        <taxon>Bionectriaceae</taxon>
        <taxon>Clonostachys</taxon>
    </lineage>
</organism>
<reference evidence="1" key="1">
    <citation type="submission" date="2020-04" db="EMBL/GenBank/DDBJ databases">
        <authorList>
            <person name="Broberg M."/>
        </authorList>
    </citation>
    <scope>NUCLEOTIDE SEQUENCE</scope>
</reference>
<evidence type="ECO:0000313" key="1">
    <source>
        <dbReference type="EMBL" id="CAG9952203.1"/>
    </source>
</evidence>
<dbReference type="EMBL" id="CADEHS020000480">
    <property type="protein sequence ID" value="CAG9952203.1"/>
    <property type="molecule type" value="Genomic_DNA"/>
</dbReference>